<dbReference type="STRING" id="52838.A0A4S8J877"/>
<evidence type="ECO:0000313" key="9">
    <source>
        <dbReference type="Proteomes" id="UP000317650"/>
    </source>
</evidence>
<name>A0A4S8J877_MUSBA</name>
<keyword evidence="4" id="KW-0636">Prenylation</keyword>
<dbReference type="InterPro" id="IPR006121">
    <property type="entry name" value="HMA_dom"/>
</dbReference>
<dbReference type="InterPro" id="IPR036163">
    <property type="entry name" value="HMA_dom_sf"/>
</dbReference>
<keyword evidence="2" id="KW-0479">Metal-binding</keyword>
<evidence type="ECO:0000256" key="3">
    <source>
        <dbReference type="ARBA" id="ARBA00023288"/>
    </source>
</evidence>
<evidence type="ECO:0000256" key="6">
    <source>
        <dbReference type="SAM" id="MobiDB-lite"/>
    </source>
</evidence>
<keyword evidence="9" id="KW-1185">Reference proteome</keyword>
<evidence type="ECO:0000256" key="4">
    <source>
        <dbReference type="ARBA" id="ARBA00023289"/>
    </source>
</evidence>
<accession>A0A4S8J877</accession>
<dbReference type="PANTHER" id="PTHR45811:SF49">
    <property type="entry name" value="OS04G0667600 PROTEIN"/>
    <property type="match status" value="1"/>
</dbReference>
<sequence length="188" mass="20974">MATKRSSSSQSQVVLKAIFLFHFHFCHPAQSRPSMAENRVGGDEEPEEAVMAVVVGATCRTLPLKVAVKVDVHDGQDKRRAMEAVSSFKGIDTISVDLKDKKLTVIGRIDPVRLTRKLRKHYHAEILSIRSEKEEEKKEEPEKSEEKEGAEKNKEAGAVASAWNGYDPYVIPHYVAITEEDPNGCVVM</sequence>
<protein>
    <recommendedName>
        <fullName evidence="7">HMA domain-containing protein</fullName>
    </recommendedName>
</protein>
<comment type="caution">
    <text evidence="8">The sequence shown here is derived from an EMBL/GenBank/DDBJ whole genome shotgun (WGS) entry which is preliminary data.</text>
</comment>
<feature type="compositionally biased region" description="Basic and acidic residues" evidence="6">
    <location>
        <begin position="132"/>
        <end position="155"/>
    </location>
</feature>
<dbReference type="GO" id="GO:0046872">
    <property type="term" value="F:metal ion binding"/>
    <property type="evidence" value="ECO:0007669"/>
    <property type="project" value="UniProtKB-KW"/>
</dbReference>
<dbReference type="InterPro" id="IPR051863">
    <property type="entry name" value="HIPP"/>
</dbReference>
<organism evidence="8 9">
    <name type="scientific">Musa balbisiana</name>
    <name type="common">Banana</name>
    <dbReference type="NCBI Taxonomy" id="52838"/>
    <lineage>
        <taxon>Eukaryota</taxon>
        <taxon>Viridiplantae</taxon>
        <taxon>Streptophyta</taxon>
        <taxon>Embryophyta</taxon>
        <taxon>Tracheophyta</taxon>
        <taxon>Spermatophyta</taxon>
        <taxon>Magnoliopsida</taxon>
        <taxon>Liliopsida</taxon>
        <taxon>Zingiberales</taxon>
        <taxon>Musaceae</taxon>
        <taxon>Musa</taxon>
    </lineage>
</organism>
<dbReference type="AlphaFoldDB" id="A0A4S8J877"/>
<evidence type="ECO:0000256" key="1">
    <source>
        <dbReference type="ARBA" id="ARBA00022481"/>
    </source>
</evidence>
<feature type="region of interest" description="Disordered" evidence="6">
    <location>
        <begin position="132"/>
        <end position="156"/>
    </location>
</feature>
<comment type="similarity">
    <text evidence="5">Belongs to the HIPP family.</text>
</comment>
<dbReference type="Proteomes" id="UP000317650">
    <property type="component" value="Chromosome 3"/>
</dbReference>
<dbReference type="PROSITE" id="PS50846">
    <property type="entry name" value="HMA_2"/>
    <property type="match status" value="1"/>
</dbReference>
<feature type="domain" description="HMA" evidence="7">
    <location>
        <begin position="63"/>
        <end position="130"/>
    </location>
</feature>
<dbReference type="EMBL" id="PYDT01000006">
    <property type="protein sequence ID" value="THU57813.1"/>
    <property type="molecule type" value="Genomic_DNA"/>
</dbReference>
<keyword evidence="3" id="KW-0449">Lipoprotein</keyword>
<evidence type="ECO:0000259" key="7">
    <source>
        <dbReference type="PROSITE" id="PS50846"/>
    </source>
</evidence>
<dbReference type="Pfam" id="PF00403">
    <property type="entry name" value="HMA"/>
    <property type="match status" value="1"/>
</dbReference>
<dbReference type="PANTHER" id="PTHR45811">
    <property type="entry name" value="COPPER TRANSPORT PROTEIN FAMILY-RELATED"/>
    <property type="match status" value="1"/>
</dbReference>
<evidence type="ECO:0000256" key="5">
    <source>
        <dbReference type="ARBA" id="ARBA00024045"/>
    </source>
</evidence>
<dbReference type="Gene3D" id="3.30.70.100">
    <property type="match status" value="1"/>
</dbReference>
<gene>
    <name evidence="8" type="ORF">C4D60_Mb03t07500</name>
</gene>
<evidence type="ECO:0000256" key="2">
    <source>
        <dbReference type="ARBA" id="ARBA00022723"/>
    </source>
</evidence>
<keyword evidence="1" id="KW-0488">Methylation</keyword>
<evidence type="ECO:0000313" key="8">
    <source>
        <dbReference type="EMBL" id="THU57813.1"/>
    </source>
</evidence>
<dbReference type="SUPFAM" id="SSF55008">
    <property type="entry name" value="HMA, heavy metal-associated domain"/>
    <property type="match status" value="1"/>
</dbReference>
<proteinExistence type="inferred from homology"/>
<reference evidence="8 9" key="1">
    <citation type="journal article" date="2019" name="Nat. Plants">
        <title>Genome sequencing of Musa balbisiana reveals subgenome evolution and function divergence in polyploid bananas.</title>
        <authorList>
            <person name="Yao X."/>
        </authorList>
    </citation>
    <scope>NUCLEOTIDE SEQUENCE [LARGE SCALE GENOMIC DNA]</scope>
    <source>
        <strain evidence="9">cv. DH-PKW</strain>
        <tissue evidence="8">Leaves</tissue>
    </source>
</reference>